<sequence length="98" mass="11028">NPIKEAGARITKATRTDDRNGAATAQNQVRNTNNHRRNRGSCSGAKPDLKHQKHSNASRGNQKRPPRRRRRWLKDPKRVSYSKTGKKVVRPRGASAPP</sequence>
<feature type="non-terminal residue" evidence="2">
    <location>
        <position position="98"/>
    </location>
</feature>
<evidence type="ECO:0000313" key="3">
    <source>
        <dbReference type="Proteomes" id="UP000265520"/>
    </source>
</evidence>
<comment type="caution">
    <text evidence="2">The sequence shown here is derived from an EMBL/GenBank/DDBJ whole genome shotgun (WGS) entry which is preliminary data.</text>
</comment>
<feature type="non-terminal residue" evidence="2">
    <location>
        <position position="1"/>
    </location>
</feature>
<protein>
    <submittedName>
        <fullName evidence="2">Uncharacterized protein</fullName>
    </submittedName>
</protein>
<proteinExistence type="predicted"/>
<reference evidence="2 3" key="1">
    <citation type="journal article" date="2018" name="Front. Plant Sci.">
        <title>Red Clover (Trifolium pratense) and Zigzag Clover (T. medium) - A Picture of Genomic Similarities and Differences.</title>
        <authorList>
            <person name="Dluhosova J."/>
            <person name="Istvanek J."/>
            <person name="Nedelnik J."/>
            <person name="Repkova J."/>
        </authorList>
    </citation>
    <scope>NUCLEOTIDE SEQUENCE [LARGE SCALE GENOMIC DNA]</scope>
    <source>
        <strain evidence="3">cv. 10/8</strain>
        <tissue evidence="2">Leaf</tissue>
    </source>
</reference>
<accession>A0A392S3A7</accession>
<dbReference type="Proteomes" id="UP000265520">
    <property type="component" value="Unassembled WGS sequence"/>
</dbReference>
<evidence type="ECO:0000313" key="2">
    <source>
        <dbReference type="EMBL" id="MCI43381.1"/>
    </source>
</evidence>
<feature type="compositionally biased region" description="Polar residues" evidence="1">
    <location>
        <begin position="23"/>
        <end position="32"/>
    </location>
</feature>
<dbReference type="AlphaFoldDB" id="A0A392S3A7"/>
<dbReference type="EMBL" id="LXQA010316493">
    <property type="protein sequence ID" value="MCI43381.1"/>
    <property type="molecule type" value="Genomic_DNA"/>
</dbReference>
<evidence type="ECO:0000256" key="1">
    <source>
        <dbReference type="SAM" id="MobiDB-lite"/>
    </source>
</evidence>
<feature type="compositionally biased region" description="Basic residues" evidence="1">
    <location>
        <begin position="51"/>
        <end position="72"/>
    </location>
</feature>
<organism evidence="2 3">
    <name type="scientific">Trifolium medium</name>
    <dbReference type="NCBI Taxonomy" id="97028"/>
    <lineage>
        <taxon>Eukaryota</taxon>
        <taxon>Viridiplantae</taxon>
        <taxon>Streptophyta</taxon>
        <taxon>Embryophyta</taxon>
        <taxon>Tracheophyta</taxon>
        <taxon>Spermatophyta</taxon>
        <taxon>Magnoliopsida</taxon>
        <taxon>eudicotyledons</taxon>
        <taxon>Gunneridae</taxon>
        <taxon>Pentapetalae</taxon>
        <taxon>rosids</taxon>
        <taxon>fabids</taxon>
        <taxon>Fabales</taxon>
        <taxon>Fabaceae</taxon>
        <taxon>Papilionoideae</taxon>
        <taxon>50 kb inversion clade</taxon>
        <taxon>NPAAA clade</taxon>
        <taxon>Hologalegina</taxon>
        <taxon>IRL clade</taxon>
        <taxon>Trifolieae</taxon>
        <taxon>Trifolium</taxon>
    </lineage>
</organism>
<feature type="region of interest" description="Disordered" evidence="1">
    <location>
        <begin position="1"/>
        <end position="98"/>
    </location>
</feature>
<keyword evidence="3" id="KW-1185">Reference proteome</keyword>
<name>A0A392S3A7_9FABA</name>